<evidence type="ECO:0000313" key="4">
    <source>
        <dbReference type="EMBL" id="CAF0826167.1"/>
    </source>
</evidence>
<sequence>MVGIELKGAFRGETRRSLRSGFGVYQYLNPFFRYEGTWHEGKKHGFGKLIFADGSYYQGEFANNEIMGQGTRYFASSRNTYTGHFYYGEMDGHGRLKMGNDDCYEGDFKSNHFEGEGSYLSHDKQLYTGTWHNHRRHGYGEQTYLDGSRYSGDWITNKRHGFGKLTDAQDGFIIYEGSWKNDLMHGEGTYNLGESYTYRNGMIINNYPIGWPFRLYINENQASTLILTEEPIIITVDIIDSSENNTRVEADCGRLIRLRCGQQTDQPTSDSLPTPFGFHVNLIPRSTNPISFDDQLVSASNEEMNMSERNQPIQDSMLAAADNGRAQFIGININTFVMQRASSSASSGNLFTKLVETFSIHFSSQQLTQSASTSSSQPTSARNNRRKDKLRMQSFVFIIDDITDPVPFNKSLDAVYLPVQFSTTNMTQ</sequence>
<organism evidence="8 9">
    <name type="scientific">Rotaria sordida</name>
    <dbReference type="NCBI Taxonomy" id="392033"/>
    <lineage>
        <taxon>Eukaryota</taxon>
        <taxon>Metazoa</taxon>
        <taxon>Spiralia</taxon>
        <taxon>Gnathifera</taxon>
        <taxon>Rotifera</taxon>
        <taxon>Eurotatoria</taxon>
        <taxon>Bdelloidea</taxon>
        <taxon>Philodinida</taxon>
        <taxon>Philodinidae</taxon>
        <taxon>Rotaria</taxon>
    </lineage>
</organism>
<dbReference type="EMBL" id="CAJOAX010000005">
    <property type="protein sequence ID" value="CAF3475187.1"/>
    <property type="molecule type" value="Genomic_DNA"/>
</dbReference>
<evidence type="ECO:0000256" key="1">
    <source>
        <dbReference type="ARBA" id="ARBA00022737"/>
    </source>
</evidence>
<dbReference type="EMBL" id="CAJNOT010000112">
    <property type="protein sequence ID" value="CAF0845249.1"/>
    <property type="molecule type" value="Genomic_DNA"/>
</dbReference>
<dbReference type="Proteomes" id="UP000663889">
    <property type="component" value="Unassembled WGS sequence"/>
</dbReference>
<evidence type="ECO:0000313" key="9">
    <source>
        <dbReference type="Proteomes" id="UP000663874"/>
    </source>
</evidence>
<reference evidence="8" key="1">
    <citation type="submission" date="2021-02" db="EMBL/GenBank/DDBJ databases">
        <authorList>
            <person name="Nowell W R."/>
        </authorList>
    </citation>
    <scope>NUCLEOTIDE SEQUENCE</scope>
</reference>
<feature type="region of interest" description="Disordered" evidence="2">
    <location>
        <begin position="367"/>
        <end position="386"/>
    </location>
</feature>
<dbReference type="Proteomes" id="UP000663864">
    <property type="component" value="Unassembled WGS sequence"/>
</dbReference>
<accession>A0A818M598</accession>
<dbReference type="EMBL" id="CAJOBE010000176">
    <property type="protein sequence ID" value="CAF3588783.1"/>
    <property type="molecule type" value="Genomic_DNA"/>
</dbReference>
<gene>
    <name evidence="8" type="ORF">FNK824_LOCUS2813</name>
    <name evidence="7" type="ORF">JBS370_LOCUS1527</name>
    <name evidence="6" type="ORF">OTI717_LOCUS185</name>
    <name evidence="3" type="ORF">RFH988_LOCUS607</name>
    <name evidence="4" type="ORF">SEV965_LOCUS1872</name>
    <name evidence="5" type="ORF">ZHD862_LOCUS4588</name>
</gene>
<evidence type="ECO:0008006" key="10">
    <source>
        <dbReference type="Google" id="ProtNLM"/>
    </source>
</evidence>
<dbReference type="Pfam" id="PF02493">
    <property type="entry name" value="MORN"/>
    <property type="match status" value="8"/>
</dbReference>
<dbReference type="EMBL" id="CAJNOU010000038">
    <property type="protein sequence ID" value="CAF0826167.1"/>
    <property type="molecule type" value="Genomic_DNA"/>
</dbReference>
<dbReference type="SUPFAM" id="SSF82185">
    <property type="entry name" value="Histone H3 K4-specific methyltransferase SET7/9 N-terminal domain"/>
    <property type="match status" value="1"/>
</dbReference>
<proteinExistence type="predicted"/>
<comment type="caution">
    <text evidence="8">The sequence shown here is derived from an EMBL/GenBank/DDBJ whole genome shotgun (WGS) entry which is preliminary data.</text>
</comment>
<evidence type="ECO:0000313" key="3">
    <source>
        <dbReference type="EMBL" id="CAF0738835.1"/>
    </source>
</evidence>
<dbReference type="AlphaFoldDB" id="A0A818M598"/>
<dbReference type="OrthoDB" id="423343at2759"/>
<dbReference type="PANTHER" id="PTHR23084:SF263">
    <property type="entry name" value="MORN REPEAT-CONTAINING PROTEIN 1"/>
    <property type="match status" value="1"/>
</dbReference>
<dbReference type="EMBL" id="CAJOBD010000053">
    <property type="protein sequence ID" value="CAF3554679.1"/>
    <property type="molecule type" value="Genomic_DNA"/>
</dbReference>
<dbReference type="EMBL" id="CAJNOO010000010">
    <property type="protein sequence ID" value="CAF0738835.1"/>
    <property type="molecule type" value="Genomic_DNA"/>
</dbReference>
<dbReference type="PANTHER" id="PTHR23084">
    <property type="entry name" value="PHOSPHATIDYLINOSITOL-4-PHOSPHATE 5-KINASE RELATED"/>
    <property type="match status" value="1"/>
</dbReference>
<dbReference type="Proteomes" id="UP000663836">
    <property type="component" value="Unassembled WGS sequence"/>
</dbReference>
<evidence type="ECO:0000313" key="5">
    <source>
        <dbReference type="EMBL" id="CAF0845249.1"/>
    </source>
</evidence>
<evidence type="ECO:0000313" key="6">
    <source>
        <dbReference type="EMBL" id="CAF3475187.1"/>
    </source>
</evidence>
<evidence type="ECO:0000313" key="7">
    <source>
        <dbReference type="EMBL" id="CAF3554679.1"/>
    </source>
</evidence>
<dbReference type="Proteomes" id="UP000663874">
    <property type="component" value="Unassembled WGS sequence"/>
</dbReference>
<dbReference type="SMART" id="SM00698">
    <property type="entry name" value="MORN"/>
    <property type="match status" value="8"/>
</dbReference>
<evidence type="ECO:0000313" key="8">
    <source>
        <dbReference type="EMBL" id="CAF3588783.1"/>
    </source>
</evidence>
<keyword evidence="1" id="KW-0677">Repeat</keyword>
<dbReference type="Proteomes" id="UP000663823">
    <property type="component" value="Unassembled WGS sequence"/>
</dbReference>
<name>A0A818M598_9BILA</name>
<dbReference type="Proteomes" id="UP000663882">
    <property type="component" value="Unassembled WGS sequence"/>
</dbReference>
<protein>
    <recommendedName>
        <fullName evidence="10">MORN repeat-containing protein 1</fullName>
    </recommendedName>
</protein>
<dbReference type="InterPro" id="IPR003409">
    <property type="entry name" value="MORN"/>
</dbReference>
<dbReference type="Gene3D" id="2.20.110.10">
    <property type="entry name" value="Histone H3 K4-specific methyltransferase SET7/9 N-terminal domain"/>
    <property type="match status" value="3"/>
</dbReference>
<feature type="compositionally biased region" description="Low complexity" evidence="2">
    <location>
        <begin position="367"/>
        <end position="380"/>
    </location>
</feature>
<evidence type="ECO:0000256" key="2">
    <source>
        <dbReference type="SAM" id="MobiDB-lite"/>
    </source>
</evidence>